<dbReference type="Proteomes" id="UP000186917">
    <property type="component" value="Unassembled WGS sequence"/>
</dbReference>
<reference evidence="4" key="1">
    <citation type="submission" date="2017-01" db="EMBL/GenBank/DDBJ databases">
        <authorList>
            <person name="Varghese N."/>
            <person name="Submissions S."/>
        </authorList>
    </citation>
    <scope>NUCLEOTIDE SEQUENCE [LARGE SCALE GENOMIC DNA]</scope>
    <source>
        <strain evidence="4">DSM 21054</strain>
    </source>
</reference>
<dbReference type="Gene3D" id="3.40.30.10">
    <property type="entry name" value="Glutaredoxin"/>
    <property type="match status" value="1"/>
</dbReference>
<dbReference type="PROSITE" id="PS51352">
    <property type="entry name" value="THIOREDOXIN_2"/>
    <property type="match status" value="1"/>
</dbReference>
<name>A0A173MLV8_9BACT</name>
<gene>
    <name evidence="3" type="ORF">SAMN05421788_10181</name>
</gene>
<dbReference type="KEGG" id="fln:FLA_4668"/>
<evidence type="ECO:0000259" key="2">
    <source>
        <dbReference type="PROSITE" id="PS51352"/>
    </source>
</evidence>
<keyword evidence="4" id="KW-1185">Reference proteome</keyword>
<organism evidence="3 4">
    <name type="scientific">Filimonas lacunae</name>
    <dbReference type="NCBI Taxonomy" id="477680"/>
    <lineage>
        <taxon>Bacteria</taxon>
        <taxon>Pseudomonadati</taxon>
        <taxon>Bacteroidota</taxon>
        <taxon>Chitinophagia</taxon>
        <taxon>Chitinophagales</taxon>
        <taxon>Chitinophagaceae</taxon>
        <taxon>Filimonas</taxon>
    </lineage>
</organism>
<evidence type="ECO:0000313" key="3">
    <source>
        <dbReference type="EMBL" id="SIS58656.1"/>
    </source>
</evidence>
<dbReference type="AlphaFoldDB" id="A0A173MLV8"/>
<dbReference type="InterPro" id="IPR013766">
    <property type="entry name" value="Thioredoxin_domain"/>
</dbReference>
<dbReference type="STRING" id="477680.SAMN05421788_10181"/>
<dbReference type="GO" id="GO:0016209">
    <property type="term" value="F:antioxidant activity"/>
    <property type="evidence" value="ECO:0007669"/>
    <property type="project" value="InterPro"/>
</dbReference>
<evidence type="ECO:0000313" key="4">
    <source>
        <dbReference type="Proteomes" id="UP000186917"/>
    </source>
</evidence>
<dbReference type="Pfam" id="PF00578">
    <property type="entry name" value="AhpC-TSA"/>
    <property type="match status" value="1"/>
</dbReference>
<dbReference type="GO" id="GO:0016491">
    <property type="term" value="F:oxidoreductase activity"/>
    <property type="evidence" value="ECO:0007669"/>
    <property type="project" value="InterPro"/>
</dbReference>
<dbReference type="SUPFAM" id="SSF52833">
    <property type="entry name" value="Thioredoxin-like"/>
    <property type="match status" value="1"/>
</dbReference>
<dbReference type="EMBL" id="FTOR01000001">
    <property type="protein sequence ID" value="SIS58656.1"/>
    <property type="molecule type" value="Genomic_DNA"/>
</dbReference>
<dbReference type="RefSeq" id="WP_159445037.1">
    <property type="nucleotide sequence ID" value="NZ_AP017422.1"/>
</dbReference>
<keyword evidence="1" id="KW-0732">Signal</keyword>
<sequence>MQKIILAFLLLFVSHSFVNAQAYDTTAQYKKHPGLPVFQILQSDSTWFTDAQLPKDRPIVIIYFSPECGHCQTEAEDLVKHMEQLKSAFFVMVSFHSPADIGKFAEKYKLANLDNVRLGRDVQYYLPTFYHVQYTPFIAVYDKKRQLLKTFEMGAGFEKLNPLINGK</sequence>
<proteinExistence type="predicted"/>
<feature type="signal peptide" evidence="1">
    <location>
        <begin position="1"/>
        <end position="22"/>
    </location>
</feature>
<dbReference type="InterPro" id="IPR000866">
    <property type="entry name" value="AhpC/TSA"/>
</dbReference>
<protein>
    <submittedName>
        <fullName evidence="3">AhpC/TSA family protein</fullName>
    </submittedName>
</protein>
<feature type="domain" description="Thioredoxin" evidence="2">
    <location>
        <begin position="16"/>
        <end position="167"/>
    </location>
</feature>
<dbReference type="InterPro" id="IPR036249">
    <property type="entry name" value="Thioredoxin-like_sf"/>
</dbReference>
<feature type="chain" id="PRO_5030023150" evidence="1">
    <location>
        <begin position="23"/>
        <end position="167"/>
    </location>
</feature>
<evidence type="ECO:0000256" key="1">
    <source>
        <dbReference type="SAM" id="SignalP"/>
    </source>
</evidence>
<accession>A0A173MLV8</accession>